<dbReference type="InterPro" id="IPR011009">
    <property type="entry name" value="Kinase-like_dom_sf"/>
</dbReference>
<reference evidence="12" key="2">
    <citation type="submission" date="2020-05" db="EMBL/GenBank/DDBJ databases">
        <authorList>
            <person name="Kim H.-S."/>
            <person name="Proctor R.H."/>
            <person name="Brown D.W."/>
        </authorList>
    </citation>
    <scope>NUCLEOTIDE SEQUENCE</scope>
    <source>
        <strain evidence="12">NRRL 22465</strain>
    </source>
</reference>
<keyword evidence="13" id="KW-1185">Reference proteome</keyword>
<proteinExistence type="inferred from homology"/>
<evidence type="ECO:0000256" key="10">
    <source>
        <dbReference type="SAM" id="MobiDB-lite"/>
    </source>
</evidence>
<feature type="region of interest" description="Disordered" evidence="10">
    <location>
        <begin position="1"/>
        <end position="85"/>
    </location>
</feature>
<dbReference type="GO" id="GO:0005524">
    <property type="term" value="F:ATP binding"/>
    <property type="evidence" value="ECO:0007669"/>
    <property type="project" value="UniProtKB-KW"/>
</dbReference>
<dbReference type="AlphaFoldDB" id="A0A8H4UEU0"/>
<evidence type="ECO:0000256" key="9">
    <source>
        <dbReference type="ARBA" id="ARBA00048367"/>
    </source>
</evidence>
<feature type="region of interest" description="Disordered" evidence="10">
    <location>
        <begin position="395"/>
        <end position="433"/>
    </location>
</feature>
<dbReference type="InterPro" id="IPR045267">
    <property type="entry name" value="CDK11/PITSLRE_STKc"/>
</dbReference>
<evidence type="ECO:0000256" key="2">
    <source>
        <dbReference type="ARBA" id="ARBA00012425"/>
    </source>
</evidence>
<dbReference type="InterPro" id="IPR000719">
    <property type="entry name" value="Prot_kinase_dom"/>
</dbReference>
<organism evidence="12 13">
    <name type="scientific">Fusarium zealandicum</name>
    <dbReference type="NCBI Taxonomy" id="1053134"/>
    <lineage>
        <taxon>Eukaryota</taxon>
        <taxon>Fungi</taxon>
        <taxon>Dikarya</taxon>
        <taxon>Ascomycota</taxon>
        <taxon>Pezizomycotina</taxon>
        <taxon>Sordariomycetes</taxon>
        <taxon>Hypocreomycetidae</taxon>
        <taxon>Hypocreales</taxon>
        <taxon>Nectriaceae</taxon>
        <taxon>Fusarium</taxon>
        <taxon>Fusarium staphyleae species complex</taxon>
    </lineage>
</organism>
<dbReference type="GO" id="GO:0005634">
    <property type="term" value="C:nucleus"/>
    <property type="evidence" value="ECO:0007669"/>
    <property type="project" value="TreeGrafter"/>
</dbReference>
<dbReference type="GO" id="GO:0007346">
    <property type="term" value="P:regulation of mitotic cell cycle"/>
    <property type="evidence" value="ECO:0007669"/>
    <property type="project" value="TreeGrafter"/>
</dbReference>
<sequence>MSSKSRWADTEEDARLDAQLKREKEEKRRKKAEKARKLEADKQAQASATRDEADLLDHDRPPKRRRITPEPGAGHDQPPAKLLRFPAGTWGKSRSVENYDKLNDIEEGTYGWVARATNRATGKVVALKRLKLDPADRNGLPVTGLREIQILKDCKHRNIVTMEEVVVGDDVSRPDNSLFLVLEFVEHDLKSILEDMPEPFLSSEVKRLLLQLTSGIAYMHDNWILHRDLKTSNLLLNNRGQLKIADFGMARYVGDPAPKLTQLVVTLWYRAPELLLGARAYGAAVDMWSVGCIFGELLTREPLLQGKNEVDQISRIFELCGVPTDDSWPAFRRLPNARSLRLPPKSAAAASGSVVRARFPGLTTAGAGLLTDLLSLNPERRPSARDMLQHDYFRQDPKPKPESMFPTFPSKAGQERRRRHEPHAPMRGGQAASLGDVDFTGIFQGRDREERGAGFTLRMV</sequence>
<evidence type="ECO:0000256" key="5">
    <source>
        <dbReference type="ARBA" id="ARBA00022741"/>
    </source>
</evidence>
<comment type="catalytic activity">
    <reaction evidence="9">
        <text>L-seryl-[protein] + ATP = O-phospho-L-seryl-[protein] + ADP + H(+)</text>
        <dbReference type="Rhea" id="RHEA:17989"/>
        <dbReference type="Rhea" id="RHEA-COMP:9863"/>
        <dbReference type="Rhea" id="RHEA-COMP:11604"/>
        <dbReference type="ChEBI" id="CHEBI:15378"/>
        <dbReference type="ChEBI" id="CHEBI:29999"/>
        <dbReference type="ChEBI" id="CHEBI:30616"/>
        <dbReference type="ChEBI" id="CHEBI:83421"/>
        <dbReference type="ChEBI" id="CHEBI:456216"/>
        <dbReference type="EC" id="2.7.11.22"/>
    </reaction>
</comment>
<keyword evidence="4" id="KW-0808">Transferase</keyword>
<evidence type="ECO:0000256" key="1">
    <source>
        <dbReference type="ARBA" id="ARBA00006485"/>
    </source>
</evidence>
<dbReference type="InterPro" id="IPR008271">
    <property type="entry name" value="Ser/Thr_kinase_AS"/>
</dbReference>
<dbReference type="SUPFAM" id="SSF56112">
    <property type="entry name" value="Protein kinase-like (PK-like)"/>
    <property type="match status" value="1"/>
</dbReference>
<keyword evidence="6" id="KW-0418">Kinase</keyword>
<evidence type="ECO:0000256" key="7">
    <source>
        <dbReference type="ARBA" id="ARBA00022840"/>
    </source>
</evidence>
<dbReference type="EC" id="2.7.11.22" evidence="2"/>
<dbReference type="Gene3D" id="3.30.200.20">
    <property type="entry name" value="Phosphorylase Kinase, domain 1"/>
    <property type="match status" value="1"/>
</dbReference>
<dbReference type="PANTHER" id="PTHR24056:SF107">
    <property type="entry name" value="CYCLIN-DEPENDENT KINASE 11A-RELATED"/>
    <property type="match status" value="1"/>
</dbReference>
<comment type="similarity">
    <text evidence="1">Belongs to the protein kinase superfamily. CMGC Ser/Thr protein kinase family. CDC2/CDKX subfamily.</text>
</comment>
<evidence type="ECO:0000313" key="13">
    <source>
        <dbReference type="Proteomes" id="UP000635477"/>
    </source>
</evidence>
<dbReference type="SMART" id="SM00220">
    <property type="entry name" value="S_TKc"/>
    <property type="match status" value="1"/>
</dbReference>
<dbReference type="Pfam" id="PF00069">
    <property type="entry name" value="Pkinase"/>
    <property type="match status" value="1"/>
</dbReference>
<comment type="catalytic activity">
    <reaction evidence="8">
        <text>L-threonyl-[protein] + ATP = O-phospho-L-threonyl-[protein] + ADP + H(+)</text>
        <dbReference type="Rhea" id="RHEA:46608"/>
        <dbReference type="Rhea" id="RHEA-COMP:11060"/>
        <dbReference type="Rhea" id="RHEA-COMP:11605"/>
        <dbReference type="ChEBI" id="CHEBI:15378"/>
        <dbReference type="ChEBI" id="CHEBI:30013"/>
        <dbReference type="ChEBI" id="CHEBI:30616"/>
        <dbReference type="ChEBI" id="CHEBI:61977"/>
        <dbReference type="ChEBI" id="CHEBI:456216"/>
        <dbReference type="EC" id="2.7.11.22"/>
    </reaction>
</comment>
<dbReference type="CDD" id="cd07843">
    <property type="entry name" value="STKc_CDC2L1"/>
    <property type="match status" value="1"/>
</dbReference>
<dbReference type="PROSITE" id="PS50011">
    <property type="entry name" value="PROTEIN_KINASE_DOM"/>
    <property type="match status" value="1"/>
</dbReference>
<feature type="compositionally biased region" description="Basic and acidic residues" evidence="10">
    <location>
        <begin position="1"/>
        <end position="26"/>
    </location>
</feature>
<name>A0A8H4UEU0_9HYPO</name>
<feature type="compositionally biased region" description="Basic and acidic residues" evidence="10">
    <location>
        <begin position="49"/>
        <end position="60"/>
    </location>
</feature>
<dbReference type="FunFam" id="1.10.510.10:FF:000211">
    <property type="entry name" value="Cyclin-dependent kinase G-2"/>
    <property type="match status" value="1"/>
</dbReference>
<dbReference type="InterPro" id="IPR050108">
    <property type="entry name" value="CDK"/>
</dbReference>
<evidence type="ECO:0000313" key="12">
    <source>
        <dbReference type="EMBL" id="KAF4974875.1"/>
    </source>
</evidence>
<evidence type="ECO:0000256" key="4">
    <source>
        <dbReference type="ARBA" id="ARBA00022679"/>
    </source>
</evidence>
<protein>
    <recommendedName>
        <fullName evidence="2">cyclin-dependent kinase</fullName>
        <ecNumber evidence="2">2.7.11.22</ecNumber>
    </recommendedName>
</protein>
<dbReference type="OrthoDB" id="1732493at2759"/>
<dbReference type="Proteomes" id="UP000635477">
    <property type="component" value="Unassembled WGS sequence"/>
</dbReference>
<keyword evidence="3" id="KW-0723">Serine/threonine-protein kinase</keyword>
<keyword evidence="7" id="KW-0067">ATP-binding</keyword>
<feature type="domain" description="Protein kinase" evidence="11">
    <location>
        <begin position="99"/>
        <end position="393"/>
    </location>
</feature>
<evidence type="ECO:0000256" key="3">
    <source>
        <dbReference type="ARBA" id="ARBA00022527"/>
    </source>
</evidence>
<evidence type="ECO:0000259" key="11">
    <source>
        <dbReference type="PROSITE" id="PS50011"/>
    </source>
</evidence>
<keyword evidence="5" id="KW-0547">Nucleotide-binding</keyword>
<dbReference type="GO" id="GO:0004693">
    <property type="term" value="F:cyclin-dependent protein serine/threonine kinase activity"/>
    <property type="evidence" value="ECO:0007669"/>
    <property type="project" value="UniProtKB-EC"/>
</dbReference>
<accession>A0A8H4UEU0</accession>
<gene>
    <name evidence="12" type="ORF">FZEAL_8276</name>
</gene>
<reference evidence="12" key="1">
    <citation type="journal article" date="2020" name="BMC Genomics">
        <title>Correction to: Identification and distribution of gene clusters required for synthesis of sphingolipid metabolism inhibitors in diverse species of the filamentous fungus Fusarium.</title>
        <authorList>
            <person name="Kim H.S."/>
            <person name="Lohmar J.M."/>
            <person name="Busman M."/>
            <person name="Brown D.W."/>
            <person name="Naumann T.A."/>
            <person name="Divon H.H."/>
            <person name="Lysoe E."/>
            <person name="Uhlig S."/>
            <person name="Proctor R.H."/>
        </authorList>
    </citation>
    <scope>NUCLEOTIDE SEQUENCE</scope>
    <source>
        <strain evidence="12">NRRL 22465</strain>
    </source>
</reference>
<dbReference type="EMBL" id="JABEYC010000697">
    <property type="protein sequence ID" value="KAF4974875.1"/>
    <property type="molecule type" value="Genomic_DNA"/>
</dbReference>
<dbReference type="PANTHER" id="PTHR24056">
    <property type="entry name" value="CELL DIVISION PROTEIN KINASE"/>
    <property type="match status" value="1"/>
</dbReference>
<evidence type="ECO:0000256" key="6">
    <source>
        <dbReference type="ARBA" id="ARBA00022777"/>
    </source>
</evidence>
<dbReference type="Gene3D" id="1.10.510.10">
    <property type="entry name" value="Transferase(Phosphotransferase) domain 1"/>
    <property type="match status" value="1"/>
</dbReference>
<dbReference type="PROSITE" id="PS00108">
    <property type="entry name" value="PROTEIN_KINASE_ST"/>
    <property type="match status" value="1"/>
</dbReference>
<comment type="caution">
    <text evidence="12">The sequence shown here is derived from an EMBL/GenBank/DDBJ whole genome shotgun (WGS) entry which is preliminary data.</text>
</comment>
<evidence type="ECO:0000256" key="8">
    <source>
        <dbReference type="ARBA" id="ARBA00047811"/>
    </source>
</evidence>